<keyword evidence="1" id="KW-0472">Membrane</keyword>
<proteinExistence type="predicted"/>
<dbReference type="PANTHER" id="PTHR37305">
    <property type="entry name" value="INTEGRAL MEMBRANE PROTEIN-RELATED"/>
    <property type="match status" value="1"/>
</dbReference>
<feature type="transmembrane region" description="Helical" evidence="1">
    <location>
        <begin position="218"/>
        <end position="240"/>
    </location>
</feature>
<evidence type="ECO:0000313" key="3">
    <source>
        <dbReference type="Proteomes" id="UP000755585"/>
    </source>
</evidence>
<gene>
    <name evidence="2" type="ORF">JOF29_002736</name>
</gene>
<evidence type="ECO:0000313" key="2">
    <source>
        <dbReference type="EMBL" id="MBP2351653.1"/>
    </source>
</evidence>
<comment type="caution">
    <text evidence="2">The sequence shown here is derived from an EMBL/GenBank/DDBJ whole genome shotgun (WGS) entry which is preliminary data.</text>
</comment>
<feature type="transmembrane region" description="Helical" evidence="1">
    <location>
        <begin position="189"/>
        <end position="211"/>
    </location>
</feature>
<protein>
    <submittedName>
        <fullName evidence="2">ABC-type transport system involved in multi-copper enzyme maturation permease subunit</fullName>
    </submittedName>
</protein>
<organism evidence="2 3">
    <name type="scientific">Kribbella aluminosa</name>
    <dbReference type="NCBI Taxonomy" id="416017"/>
    <lineage>
        <taxon>Bacteria</taxon>
        <taxon>Bacillati</taxon>
        <taxon>Actinomycetota</taxon>
        <taxon>Actinomycetes</taxon>
        <taxon>Propionibacteriales</taxon>
        <taxon>Kribbellaceae</taxon>
        <taxon>Kribbella</taxon>
    </lineage>
</organism>
<name>A0ABS4UJ39_9ACTN</name>
<dbReference type="EMBL" id="JAGINT010000001">
    <property type="protein sequence ID" value="MBP2351653.1"/>
    <property type="molecule type" value="Genomic_DNA"/>
</dbReference>
<keyword evidence="1" id="KW-0812">Transmembrane</keyword>
<reference evidence="2 3" key="1">
    <citation type="submission" date="2021-03" db="EMBL/GenBank/DDBJ databases">
        <title>Sequencing the genomes of 1000 actinobacteria strains.</title>
        <authorList>
            <person name="Klenk H.-P."/>
        </authorList>
    </citation>
    <scope>NUCLEOTIDE SEQUENCE [LARGE SCALE GENOMIC DNA]</scope>
    <source>
        <strain evidence="2 3">DSM 18824</strain>
    </source>
</reference>
<accession>A0ABS4UJ39</accession>
<feature type="transmembrane region" description="Helical" evidence="1">
    <location>
        <begin position="143"/>
        <end position="169"/>
    </location>
</feature>
<dbReference type="RefSeq" id="WP_209694532.1">
    <property type="nucleotide sequence ID" value="NZ_BAAAVU010000013.1"/>
</dbReference>
<keyword evidence="1" id="KW-1133">Transmembrane helix</keyword>
<dbReference type="Proteomes" id="UP000755585">
    <property type="component" value="Unassembled WGS sequence"/>
</dbReference>
<feature type="transmembrane region" description="Helical" evidence="1">
    <location>
        <begin position="265"/>
        <end position="290"/>
    </location>
</feature>
<feature type="transmembrane region" description="Helical" evidence="1">
    <location>
        <begin position="100"/>
        <end position="122"/>
    </location>
</feature>
<dbReference type="PANTHER" id="PTHR37305:SF1">
    <property type="entry name" value="MEMBRANE PROTEIN"/>
    <property type="match status" value="1"/>
</dbReference>
<evidence type="ECO:0000256" key="1">
    <source>
        <dbReference type="SAM" id="Phobius"/>
    </source>
</evidence>
<feature type="transmembrane region" description="Helical" evidence="1">
    <location>
        <begin position="52"/>
        <end position="72"/>
    </location>
</feature>
<keyword evidence="3" id="KW-1185">Reference proteome</keyword>
<sequence>MSAALDTPIPTRHDASDHAGLRDAATVNTLRVTFPRVVRSEWYKFASLRSSWITLAVAVVVLIGFGVLAALVTTGDVTPSGPNGQPGPGPGGFSTDPTSLSLSGAMLAQIVLGILGVLLVSGEYSSGMIRATLAAVPHRLPVLWAKALVIGVVSLLVSAAAALAAFLAAQQILGDGANASLTDHGVLRAVLGSGGYLAGVALLGVALGALLRHAAGAIGALFGLLLLAPALLGAILPSSWKDAVVPYLPSNAASSFTSVVPPHGMLSATAGAAVLAGWVVILLAAAAVLLRRRDA</sequence>